<dbReference type="AlphaFoldDB" id="A0AAJ5ZIY7"/>
<evidence type="ECO:0000313" key="10">
    <source>
        <dbReference type="Proteomes" id="UP001219901"/>
    </source>
</evidence>
<name>A0AAJ5ZIY7_9CHLR</name>
<evidence type="ECO:0000313" key="8">
    <source>
        <dbReference type="EMBL" id="MDG0868185.1"/>
    </source>
</evidence>
<gene>
    <name evidence="8" type="ORF">GKO46_14065</name>
    <name evidence="9" type="ORF">GKO48_09390</name>
</gene>
<evidence type="ECO:0000256" key="5">
    <source>
        <dbReference type="PIRSR" id="PIRSR000524-1"/>
    </source>
</evidence>
<dbReference type="InterPro" id="IPR015421">
    <property type="entry name" value="PyrdxlP-dep_Trfase_major"/>
</dbReference>
<reference evidence="10 11" key="1">
    <citation type="submission" date="2019-11" db="EMBL/GenBank/DDBJ databases">
        <authorList>
            <person name="Cho J.-C."/>
        </authorList>
    </citation>
    <scope>NUCLEOTIDE SEQUENCE [LARGE SCALE GENOMIC DNA]</scope>
    <source>
        <strain evidence="9 10">JH1073</strain>
        <strain evidence="8 11">JH702</strain>
    </source>
</reference>
<evidence type="ECO:0000256" key="6">
    <source>
        <dbReference type="PIRSR" id="PIRSR000524-50"/>
    </source>
</evidence>
<keyword evidence="4 6" id="KW-0663">Pyridoxal phosphate</keyword>
<accession>A0AAJ5ZIY7</accession>
<evidence type="ECO:0000256" key="1">
    <source>
        <dbReference type="ARBA" id="ARBA00001933"/>
    </source>
</evidence>
<evidence type="ECO:0000259" key="7">
    <source>
        <dbReference type="Pfam" id="PF00266"/>
    </source>
</evidence>
<dbReference type="Proteomes" id="UP001321249">
    <property type="component" value="Unassembled WGS sequence"/>
</dbReference>
<evidence type="ECO:0000313" key="9">
    <source>
        <dbReference type="EMBL" id="WFG40781.1"/>
    </source>
</evidence>
<reference evidence="10" key="3">
    <citation type="submission" date="2023-06" db="EMBL/GenBank/DDBJ databases">
        <title>Pangenomics reveal diversification of enzyme families and niche specialization in globally abundant SAR202 bacteria.</title>
        <authorList>
            <person name="Saw J.H.W."/>
        </authorList>
    </citation>
    <scope>NUCLEOTIDE SEQUENCE [LARGE SCALE GENOMIC DNA]</scope>
    <source>
        <strain evidence="10">JH1073</strain>
    </source>
</reference>
<dbReference type="EMBL" id="CP046147">
    <property type="protein sequence ID" value="WFG40781.1"/>
    <property type="molecule type" value="Genomic_DNA"/>
</dbReference>
<dbReference type="InterPro" id="IPR024169">
    <property type="entry name" value="SP_NH2Trfase/AEP_transaminase"/>
</dbReference>
<reference evidence="9" key="2">
    <citation type="journal article" date="2023" name="Nat. Commun.">
        <title>Cultivation of marine bacteria of the SAR202 clade.</title>
        <authorList>
            <person name="Lim Y."/>
            <person name="Seo J.H."/>
            <person name="Giovannoni S.J."/>
            <person name="Kang I."/>
            <person name="Cho J.C."/>
        </authorList>
    </citation>
    <scope>NUCLEOTIDE SEQUENCE</scope>
    <source>
        <strain evidence="9">JH1073</strain>
    </source>
</reference>
<dbReference type="Proteomes" id="UP001219901">
    <property type="component" value="Chromosome"/>
</dbReference>
<proteinExistence type="predicted"/>
<evidence type="ECO:0000256" key="3">
    <source>
        <dbReference type="ARBA" id="ARBA00022679"/>
    </source>
</evidence>
<dbReference type="InterPro" id="IPR015422">
    <property type="entry name" value="PyrdxlP-dep_Trfase_small"/>
</dbReference>
<feature type="binding site" evidence="5">
    <location>
        <position position="336"/>
    </location>
    <ligand>
        <name>substrate</name>
    </ligand>
</feature>
<keyword evidence="3" id="KW-0808">Transferase</keyword>
<feature type="modified residue" description="N6-(pyridoxal phosphate)lysine" evidence="6">
    <location>
        <position position="192"/>
    </location>
</feature>
<dbReference type="Gene3D" id="3.90.1150.10">
    <property type="entry name" value="Aspartate Aminotransferase, domain 1"/>
    <property type="match status" value="1"/>
</dbReference>
<keyword evidence="2 9" id="KW-0032">Aminotransferase</keyword>
<evidence type="ECO:0000256" key="4">
    <source>
        <dbReference type="ARBA" id="ARBA00022898"/>
    </source>
</evidence>
<evidence type="ECO:0000256" key="2">
    <source>
        <dbReference type="ARBA" id="ARBA00022576"/>
    </source>
</evidence>
<dbReference type="GO" id="GO:0008483">
    <property type="term" value="F:transaminase activity"/>
    <property type="evidence" value="ECO:0007669"/>
    <property type="project" value="UniProtKB-KW"/>
</dbReference>
<organism evidence="9 10">
    <name type="scientific">Candidatus Lucifugimonas marina</name>
    <dbReference type="NCBI Taxonomy" id="3038979"/>
    <lineage>
        <taxon>Bacteria</taxon>
        <taxon>Bacillati</taxon>
        <taxon>Chloroflexota</taxon>
        <taxon>Dehalococcoidia</taxon>
        <taxon>SAR202 cluster</taxon>
        <taxon>Candidatus Lucifugimonadales</taxon>
        <taxon>Candidatus Lucifugimonadaceae</taxon>
        <taxon>Candidatus Lucifugimonas</taxon>
    </lineage>
</organism>
<feature type="domain" description="Aminotransferase class V" evidence="7">
    <location>
        <begin position="53"/>
        <end position="327"/>
    </location>
</feature>
<dbReference type="SUPFAM" id="SSF53383">
    <property type="entry name" value="PLP-dependent transferases"/>
    <property type="match status" value="1"/>
</dbReference>
<dbReference type="PIRSF" id="PIRSF000524">
    <property type="entry name" value="SPT"/>
    <property type="match status" value="1"/>
</dbReference>
<protein>
    <submittedName>
        <fullName evidence="9">Aminotransferase class V-fold PLP-dependent enzyme</fullName>
    </submittedName>
</protein>
<dbReference type="PANTHER" id="PTHR42778:SF1">
    <property type="entry name" value="2-AMINOETHYLPHOSPHONATE--PYRUVATE TRANSAMINASE"/>
    <property type="match status" value="1"/>
</dbReference>
<comment type="cofactor">
    <cofactor evidence="1 6">
        <name>pyridoxal 5'-phosphate</name>
        <dbReference type="ChEBI" id="CHEBI:597326"/>
    </cofactor>
</comment>
<dbReference type="Gene3D" id="3.40.640.10">
    <property type="entry name" value="Type I PLP-dependent aspartate aminotransferase-like (Major domain)"/>
    <property type="match status" value="1"/>
</dbReference>
<sequence length="431" mass="47194">MEKLLLFTPGPVNVAANVRAAVGLEDICHRELEFEDLLRSIEGRLLQLFEIRNEQDYQAVVITGSGTAANEAMLSSVVGDQNILILSNGEFGDRLHAISQVHNQNTGFIQFPWGEPINLEVVAEYLQNHQIDFIALAHHETSSGMLNPLGTIGALARVNGSALLVDCVSSAGAESIDMERDNIAFCSSSSSKAIGSYPGLSFVIGEVLEYEKLKSIPARSAYLNLYKFFEFAIGRSQTPNTPAIPLFFALDQALANILNEGVRHRRAKILRTAKILRHEMKELGLTFFLNTEDMSSVLTTVFVPPYVDIAVFRQRLREESIIIYAGKGPLKDRVFQIGNIGEFSDTDVFQFIAVLRETLNKFRIPEDAGITILSQHVPDPPMLPTVPPLSVVVNGEVIFSKTALVDSLGSDHSRTIPGDSAPVAGEITSSI</sequence>
<keyword evidence="10" id="KW-1185">Reference proteome</keyword>
<dbReference type="Pfam" id="PF00266">
    <property type="entry name" value="Aminotran_5"/>
    <property type="match status" value="1"/>
</dbReference>
<evidence type="ECO:0000313" key="11">
    <source>
        <dbReference type="Proteomes" id="UP001321249"/>
    </source>
</evidence>
<dbReference type="InterPro" id="IPR000192">
    <property type="entry name" value="Aminotrans_V_dom"/>
</dbReference>
<dbReference type="EMBL" id="WMBE01000011">
    <property type="protein sequence ID" value="MDG0868185.1"/>
    <property type="molecule type" value="Genomic_DNA"/>
</dbReference>
<dbReference type="PANTHER" id="PTHR42778">
    <property type="entry name" value="2-AMINOETHYLPHOSPHONATE--PYRUVATE TRANSAMINASE"/>
    <property type="match status" value="1"/>
</dbReference>
<dbReference type="InterPro" id="IPR015424">
    <property type="entry name" value="PyrdxlP-dep_Trfase"/>
</dbReference>